<dbReference type="PANTHER" id="PTHR43780">
    <property type="entry name" value="1-AMINOCYCLOPROPANE-1-CARBOXYLATE DEAMINASE-RELATED"/>
    <property type="match status" value="1"/>
</dbReference>
<name>X0YYA3_9ZZZZ</name>
<dbReference type="PIRSF" id="PIRSF006278">
    <property type="entry name" value="ACCD_DCysDesulf"/>
    <property type="match status" value="1"/>
</dbReference>
<dbReference type="Gene3D" id="3.40.50.1100">
    <property type="match status" value="2"/>
</dbReference>
<dbReference type="InterPro" id="IPR036052">
    <property type="entry name" value="TrpB-like_PALP_sf"/>
</dbReference>
<keyword evidence="3" id="KW-0663">Pyridoxal phosphate</keyword>
<sequence>MIEQIAKLPRVSLGCFPTPLVEAKHLSEVLGGPRILVKRDDLSGLALGGNKCRHLEFLLADAKEKGIDAFVLGAPSNLSIQLASAAAKLGFKVRYIVHDNDTSATKQGNYLLHKILDSDMKVIEHINPAEEPDKGATIRNAAMEREAQKLREEGYTPFIRREFEYPPVARVGWVNAADEIYQQLRERNIEAQYLIITTSQGGTHTGLALGTKYIGDPFKVIGISDHYTRAHATSEIVKMANATAEFLDLGISLTPEEVTVYDEYTGEGYNKLDKESIEAIKLVAQTEGFFLDPVYTGKAMAGLIDLIHKGRFTAKDTVVFIHTGGIPYLFVYPNAFNG</sequence>
<protein>
    <recommendedName>
        <fullName evidence="4">Tryptophan synthase beta chain-like PALP domain-containing protein</fullName>
    </recommendedName>
</protein>
<organism evidence="5">
    <name type="scientific">marine sediment metagenome</name>
    <dbReference type="NCBI Taxonomy" id="412755"/>
    <lineage>
        <taxon>unclassified sequences</taxon>
        <taxon>metagenomes</taxon>
        <taxon>ecological metagenomes</taxon>
    </lineage>
</organism>
<evidence type="ECO:0000313" key="5">
    <source>
        <dbReference type="EMBL" id="GAG61420.1"/>
    </source>
</evidence>
<evidence type="ECO:0000259" key="4">
    <source>
        <dbReference type="Pfam" id="PF00291"/>
    </source>
</evidence>
<feature type="domain" description="Tryptophan synthase beta chain-like PALP" evidence="4">
    <location>
        <begin position="11"/>
        <end position="324"/>
    </location>
</feature>
<dbReference type="InterPro" id="IPR027278">
    <property type="entry name" value="ACCD_DCysDesulf"/>
</dbReference>
<dbReference type="PANTHER" id="PTHR43780:SF2">
    <property type="entry name" value="1-AMINOCYCLOPROPANE-1-CARBOXYLATE DEAMINASE-RELATED"/>
    <property type="match status" value="1"/>
</dbReference>
<evidence type="ECO:0000256" key="2">
    <source>
        <dbReference type="ARBA" id="ARBA00008639"/>
    </source>
</evidence>
<comment type="caution">
    <text evidence="5">The sequence shown here is derived from an EMBL/GenBank/DDBJ whole genome shotgun (WGS) entry which is preliminary data.</text>
</comment>
<accession>X0YYA3</accession>
<proteinExistence type="inferred from homology"/>
<reference evidence="5" key="1">
    <citation type="journal article" date="2014" name="Front. Microbiol.">
        <title>High frequency of phylogenetically diverse reductive dehalogenase-homologous genes in deep subseafloor sedimentary metagenomes.</title>
        <authorList>
            <person name="Kawai M."/>
            <person name="Futagami T."/>
            <person name="Toyoda A."/>
            <person name="Takaki Y."/>
            <person name="Nishi S."/>
            <person name="Hori S."/>
            <person name="Arai W."/>
            <person name="Tsubouchi T."/>
            <person name="Morono Y."/>
            <person name="Uchiyama I."/>
            <person name="Ito T."/>
            <person name="Fujiyama A."/>
            <person name="Inagaki F."/>
            <person name="Takami H."/>
        </authorList>
    </citation>
    <scope>NUCLEOTIDE SEQUENCE</scope>
    <source>
        <strain evidence="5">Expedition CK06-06</strain>
    </source>
</reference>
<dbReference type="GO" id="GO:0019148">
    <property type="term" value="F:D-cysteine desulfhydrase activity"/>
    <property type="evidence" value="ECO:0007669"/>
    <property type="project" value="TreeGrafter"/>
</dbReference>
<dbReference type="InterPro" id="IPR001926">
    <property type="entry name" value="TrpB-like_PALP"/>
</dbReference>
<comment type="similarity">
    <text evidence="2">Belongs to the ACC deaminase/D-cysteine desulfhydrase family.</text>
</comment>
<dbReference type="Pfam" id="PF00291">
    <property type="entry name" value="PALP"/>
    <property type="match status" value="1"/>
</dbReference>
<gene>
    <name evidence="5" type="ORF">S01H4_17407</name>
</gene>
<dbReference type="AlphaFoldDB" id="X0YYA3"/>
<evidence type="ECO:0000256" key="1">
    <source>
        <dbReference type="ARBA" id="ARBA00001933"/>
    </source>
</evidence>
<dbReference type="EMBL" id="BART01007666">
    <property type="protein sequence ID" value="GAG61420.1"/>
    <property type="molecule type" value="Genomic_DNA"/>
</dbReference>
<evidence type="ECO:0000256" key="3">
    <source>
        <dbReference type="ARBA" id="ARBA00022898"/>
    </source>
</evidence>
<comment type="cofactor">
    <cofactor evidence="1">
        <name>pyridoxal 5'-phosphate</name>
        <dbReference type="ChEBI" id="CHEBI:597326"/>
    </cofactor>
</comment>
<dbReference type="SUPFAM" id="SSF53686">
    <property type="entry name" value="Tryptophan synthase beta subunit-like PLP-dependent enzymes"/>
    <property type="match status" value="1"/>
</dbReference>